<keyword evidence="1" id="KW-1133">Transmembrane helix</keyword>
<keyword evidence="1" id="KW-0472">Membrane</keyword>
<dbReference type="EMBL" id="KN817519">
    <property type="protein sequence ID" value="KJA29492.1"/>
    <property type="molecule type" value="Genomic_DNA"/>
</dbReference>
<protein>
    <submittedName>
        <fullName evidence="2">Uncharacterized protein</fullName>
    </submittedName>
</protein>
<proteinExistence type="predicted"/>
<keyword evidence="1" id="KW-0812">Transmembrane</keyword>
<dbReference type="Proteomes" id="UP000054270">
    <property type="component" value="Unassembled WGS sequence"/>
</dbReference>
<keyword evidence="3" id="KW-1185">Reference proteome</keyword>
<gene>
    <name evidence="2" type="ORF">HYPSUDRAFT_196840</name>
</gene>
<dbReference type="OrthoDB" id="3227921at2759"/>
<organism evidence="2 3">
    <name type="scientific">Hypholoma sublateritium (strain FD-334 SS-4)</name>
    <dbReference type="NCBI Taxonomy" id="945553"/>
    <lineage>
        <taxon>Eukaryota</taxon>
        <taxon>Fungi</taxon>
        <taxon>Dikarya</taxon>
        <taxon>Basidiomycota</taxon>
        <taxon>Agaricomycotina</taxon>
        <taxon>Agaricomycetes</taxon>
        <taxon>Agaricomycetidae</taxon>
        <taxon>Agaricales</taxon>
        <taxon>Agaricineae</taxon>
        <taxon>Strophariaceae</taxon>
        <taxon>Hypholoma</taxon>
    </lineage>
</organism>
<evidence type="ECO:0000313" key="3">
    <source>
        <dbReference type="Proteomes" id="UP000054270"/>
    </source>
</evidence>
<name>A0A0D2LN18_HYPSF</name>
<reference evidence="3" key="1">
    <citation type="submission" date="2014-04" db="EMBL/GenBank/DDBJ databases">
        <title>Evolutionary Origins and Diversification of the Mycorrhizal Mutualists.</title>
        <authorList>
            <consortium name="DOE Joint Genome Institute"/>
            <consortium name="Mycorrhizal Genomics Consortium"/>
            <person name="Kohler A."/>
            <person name="Kuo A."/>
            <person name="Nagy L.G."/>
            <person name="Floudas D."/>
            <person name="Copeland A."/>
            <person name="Barry K.W."/>
            <person name="Cichocki N."/>
            <person name="Veneault-Fourrey C."/>
            <person name="LaButti K."/>
            <person name="Lindquist E.A."/>
            <person name="Lipzen A."/>
            <person name="Lundell T."/>
            <person name="Morin E."/>
            <person name="Murat C."/>
            <person name="Riley R."/>
            <person name="Ohm R."/>
            <person name="Sun H."/>
            <person name="Tunlid A."/>
            <person name="Henrissat B."/>
            <person name="Grigoriev I.V."/>
            <person name="Hibbett D.S."/>
            <person name="Martin F."/>
        </authorList>
    </citation>
    <scope>NUCLEOTIDE SEQUENCE [LARGE SCALE GENOMIC DNA]</scope>
    <source>
        <strain evidence="3">FD-334 SS-4</strain>
    </source>
</reference>
<feature type="transmembrane region" description="Helical" evidence="1">
    <location>
        <begin position="212"/>
        <end position="233"/>
    </location>
</feature>
<accession>A0A0D2LN18</accession>
<evidence type="ECO:0000256" key="1">
    <source>
        <dbReference type="SAM" id="Phobius"/>
    </source>
</evidence>
<dbReference type="AlphaFoldDB" id="A0A0D2LN18"/>
<sequence length="313" mass="34855">MDVIPLWDNFSPIKPACVTLDQDPSDLSQLYGLETQISTLSYYCPPRPPQNDYSWLMENLPQTYYNDFQPDLLITVNFTTLGMPVDSIIDIASNSIQVRVAMSNNTADVVAMTTPTILIPGVNLVGLVSMEVHQTFTNPGMATLGLFENLQSTLIGQVAHLYPDSSPSPLIAHAPEIATLRLSVMRDATQWNIIRDTKKNTFLSGFSKIGGLWTFLSGIFAAIFGSSLIRILFGIKPISVFGLAHRWERGAISKAYRAEYPAIQDEMAVPSHQRGLLCLIQDHIVDLDLIDEPDEYSDVELESKTKMLWPYKA</sequence>
<evidence type="ECO:0000313" key="2">
    <source>
        <dbReference type="EMBL" id="KJA29492.1"/>
    </source>
</evidence>